<gene>
    <name evidence="1" type="ORF">C2E20_3495</name>
</gene>
<organism evidence="1 2">
    <name type="scientific">Micractinium conductrix</name>
    <dbReference type="NCBI Taxonomy" id="554055"/>
    <lineage>
        <taxon>Eukaryota</taxon>
        <taxon>Viridiplantae</taxon>
        <taxon>Chlorophyta</taxon>
        <taxon>core chlorophytes</taxon>
        <taxon>Trebouxiophyceae</taxon>
        <taxon>Chlorellales</taxon>
        <taxon>Chlorellaceae</taxon>
        <taxon>Chlorella clade</taxon>
        <taxon>Micractinium</taxon>
    </lineage>
</organism>
<evidence type="ECO:0000313" key="2">
    <source>
        <dbReference type="Proteomes" id="UP000239649"/>
    </source>
</evidence>
<keyword evidence="2" id="KW-1185">Reference proteome</keyword>
<accession>A0A2P6VHF8</accession>
<dbReference type="SUPFAM" id="SSF53335">
    <property type="entry name" value="S-adenosyl-L-methionine-dependent methyltransferases"/>
    <property type="match status" value="1"/>
</dbReference>
<reference evidence="1 2" key="1">
    <citation type="journal article" date="2018" name="Plant J.">
        <title>Genome sequences of Chlorella sorokiniana UTEX 1602 and Micractinium conductrix SAG 241.80: implications to maltose excretion by a green alga.</title>
        <authorList>
            <person name="Arriola M.B."/>
            <person name="Velmurugan N."/>
            <person name="Zhang Y."/>
            <person name="Plunkett M.H."/>
            <person name="Hondzo H."/>
            <person name="Barney B.M."/>
        </authorList>
    </citation>
    <scope>NUCLEOTIDE SEQUENCE [LARGE SCALE GENOMIC DNA]</scope>
    <source>
        <strain evidence="1 2">SAG 241.80</strain>
    </source>
</reference>
<sequence>MGTAATMQAARTQRTRVLVTAGGVALLLLGVARFSGHGPAWLQGDTLFKSYTGDPELQDTFEDVYKRGKWGSDGGGSGAGSTVEITKGTRALLKQAITDLGVRSMIDVPCGAMVWMPLLLEEVEKEQPSFKYLGLDITASVVKKNKKTFATKKNWRFGAFDLTSQALPRGYDLIHTRDALQHLSCRSIVAALRTLATSSSRYLLVGSYNATTNVDIEDGEYFDLNLRRPPYNLDKPLAVFAENNPQFAPKFQLLYSIPELAKQDFAAMKLRCAFPQACPDCP</sequence>
<dbReference type="Gene3D" id="3.40.50.150">
    <property type="entry name" value="Vaccinia Virus protein VP39"/>
    <property type="match status" value="1"/>
</dbReference>
<dbReference type="InterPro" id="IPR029063">
    <property type="entry name" value="SAM-dependent_MTases_sf"/>
</dbReference>
<name>A0A2P6VHF8_9CHLO</name>
<dbReference type="Proteomes" id="UP000239649">
    <property type="component" value="Unassembled WGS sequence"/>
</dbReference>
<dbReference type="EMBL" id="LHPF02000007">
    <property type="protein sequence ID" value="PSC73524.1"/>
    <property type="molecule type" value="Genomic_DNA"/>
</dbReference>
<proteinExistence type="predicted"/>
<dbReference type="AlphaFoldDB" id="A0A2P6VHF8"/>
<evidence type="ECO:0000313" key="1">
    <source>
        <dbReference type="EMBL" id="PSC73524.1"/>
    </source>
</evidence>
<dbReference type="GO" id="GO:0016740">
    <property type="term" value="F:transferase activity"/>
    <property type="evidence" value="ECO:0007669"/>
    <property type="project" value="UniProtKB-KW"/>
</dbReference>
<keyword evidence="1" id="KW-0808">Transferase</keyword>
<protein>
    <submittedName>
        <fullName evidence="1">Glycosyl transferase</fullName>
    </submittedName>
</protein>
<dbReference type="OrthoDB" id="9991036at2759"/>
<comment type="caution">
    <text evidence="1">The sequence shown here is derived from an EMBL/GenBank/DDBJ whole genome shotgun (WGS) entry which is preliminary data.</text>
</comment>